<comment type="caution">
    <text evidence="15">The sequence shown here is derived from an EMBL/GenBank/DDBJ whole genome shotgun (WGS) entry which is preliminary data.</text>
</comment>
<dbReference type="PANTHER" id="PTHR45758:SF4">
    <property type="entry name" value="MITOFERRIN-1"/>
    <property type="match status" value="1"/>
</dbReference>
<dbReference type="GO" id="GO:0048250">
    <property type="term" value="P:iron import into the mitochondrion"/>
    <property type="evidence" value="ECO:0007669"/>
    <property type="project" value="UniProtKB-ARBA"/>
</dbReference>
<dbReference type="PANTHER" id="PTHR45758">
    <property type="entry name" value="MITOFERRIN-1-RELATED"/>
    <property type="match status" value="1"/>
</dbReference>
<sequence length="196" mass="21054">MEDDNPYESLPPSSTMSTHMLAGAAAGVMEHSVMYPVDCVKTRMQTLVPDPKADYRSLLDALHKIMRYEGLRNTMRGFGAMVTGAGPAHAMYFACYEEVKRLLSGGQQGNHLANGAAGCAATLLHDAVMNPADGYATAHQAAQPGAAKAEKVRRPVISAAGTSEAWAYFEQRLVGLQTSHSPHRSRRCVPTPGVLR</sequence>
<evidence type="ECO:0000256" key="5">
    <source>
        <dbReference type="ARBA" id="ARBA00022692"/>
    </source>
</evidence>
<comment type="function">
    <text evidence="9">Mitochondrial iron transporter that specifically mediates iron uptake in developing erythroid cells, thereby playing an essential role in heme biosynthesis.</text>
</comment>
<protein>
    <recommendedName>
        <fullName evidence="10">Mitoferrin-1</fullName>
    </recommendedName>
    <alternativeName>
        <fullName evidence="11">Mitochondrial iron transporter 1</fullName>
    </alternativeName>
    <alternativeName>
        <fullName evidence="12">Solute carrier family 25 member 37</fullName>
    </alternativeName>
</protein>
<evidence type="ECO:0000256" key="8">
    <source>
        <dbReference type="ARBA" id="ARBA00023136"/>
    </source>
</evidence>
<dbReference type="Pfam" id="PF00153">
    <property type="entry name" value="Mito_carr"/>
    <property type="match status" value="1"/>
</dbReference>
<comment type="subcellular location">
    <subcellularLocation>
        <location evidence="1">Mitochondrion membrane</location>
        <topology evidence="1">Multi-pass membrane protein</topology>
    </subcellularLocation>
</comment>
<evidence type="ECO:0000256" key="3">
    <source>
        <dbReference type="ARBA" id="ARBA00022448"/>
    </source>
</evidence>
<evidence type="ECO:0000256" key="14">
    <source>
        <dbReference type="RuleBase" id="RU000488"/>
    </source>
</evidence>
<proteinExistence type="inferred from homology"/>
<keyword evidence="6" id="KW-1133">Transmembrane helix</keyword>
<accession>A0ABD0KRQ9</accession>
<organism evidence="15 16">
    <name type="scientific">Batillaria attramentaria</name>
    <dbReference type="NCBI Taxonomy" id="370345"/>
    <lineage>
        <taxon>Eukaryota</taxon>
        <taxon>Metazoa</taxon>
        <taxon>Spiralia</taxon>
        <taxon>Lophotrochozoa</taxon>
        <taxon>Mollusca</taxon>
        <taxon>Gastropoda</taxon>
        <taxon>Caenogastropoda</taxon>
        <taxon>Sorbeoconcha</taxon>
        <taxon>Cerithioidea</taxon>
        <taxon>Batillariidae</taxon>
        <taxon>Batillaria</taxon>
    </lineage>
</organism>
<evidence type="ECO:0000256" key="6">
    <source>
        <dbReference type="ARBA" id="ARBA00022989"/>
    </source>
</evidence>
<evidence type="ECO:0000256" key="2">
    <source>
        <dbReference type="ARBA" id="ARBA00006375"/>
    </source>
</evidence>
<name>A0ABD0KRQ9_9CAEN</name>
<dbReference type="AlphaFoldDB" id="A0ABD0KRQ9"/>
<evidence type="ECO:0000313" key="15">
    <source>
        <dbReference type="EMBL" id="KAK7489552.1"/>
    </source>
</evidence>
<evidence type="ECO:0000256" key="4">
    <source>
        <dbReference type="ARBA" id="ARBA00022496"/>
    </source>
</evidence>
<dbReference type="InterPro" id="IPR023395">
    <property type="entry name" value="MCP_dom_sf"/>
</dbReference>
<evidence type="ECO:0000256" key="11">
    <source>
        <dbReference type="ARBA" id="ARBA00041873"/>
    </source>
</evidence>
<evidence type="ECO:0000256" key="7">
    <source>
        <dbReference type="ARBA" id="ARBA00023128"/>
    </source>
</evidence>
<comment type="similarity">
    <text evidence="2 14">Belongs to the mitochondrial carrier (TC 2.A.29) family.</text>
</comment>
<keyword evidence="16" id="KW-1185">Reference proteome</keyword>
<dbReference type="InterPro" id="IPR018108">
    <property type="entry name" value="MCP_transmembrane"/>
</dbReference>
<evidence type="ECO:0000256" key="1">
    <source>
        <dbReference type="ARBA" id="ARBA00004225"/>
    </source>
</evidence>
<dbReference type="Gene3D" id="1.50.40.10">
    <property type="entry name" value="Mitochondrial carrier domain"/>
    <property type="match status" value="1"/>
</dbReference>
<evidence type="ECO:0000313" key="16">
    <source>
        <dbReference type="Proteomes" id="UP001519460"/>
    </source>
</evidence>
<keyword evidence="4" id="KW-0406">Ion transport</keyword>
<dbReference type="GO" id="GO:0031966">
    <property type="term" value="C:mitochondrial membrane"/>
    <property type="evidence" value="ECO:0007669"/>
    <property type="project" value="UniProtKB-SubCell"/>
</dbReference>
<keyword evidence="5 13" id="KW-0812">Transmembrane</keyword>
<keyword evidence="8 13" id="KW-0472">Membrane</keyword>
<reference evidence="15 16" key="1">
    <citation type="journal article" date="2023" name="Sci. Data">
        <title>Genome assembly of the Korean intertidal mud-creeper Batillaria attramentaria.</title>
        <authorList>
            <person name="Patra A.K."/>
            <person name="Ho P.T."/>
            <person name="Jun S."/>
            <person name="Lee S.J."/>
            <person name="Kim Y."/>
            <person name="Won Y.J."/>
        </authorList>
    </citation>
    <scope>NUCLEOTIDE SEQUENCE [LARGE SCALE GENOMIC DNA]</scope>
    <source>
        <strain evidence="15">Wonlab-2016</strain>
    </source>
</reference>
<evidence type="ECO:0000256" key="13">
    <source>
        <dbReference type="PROSITE-ProRule" id="PRU00282"/>
    </source>
</evidence>
<evidence type="ECO:0000256" key="9">
    <source>
        <dbReference type="ARBA" id="ARBA00037061"/>
    </source>
</evidence>
<dbReference type="EMBL" id="JACVVK020000136">
    <property type="protein sequence ID" value="KAK7489552.1"/>
    <property type="molecule type" value="Genomic_DNA"/>
</dbReference>
<evidence type="ECO:0000256" key="12">
    <source>
        <dbReference type="ARBA" id="ARBA00041894"/>
    </source>
</evidence>
<evidence type="ECO:0000256" key="10">
    <source>
        <dbReference type="ARBA" id="ARBA00040418"/>
    </source>
</evidence>
<keyword evidence="3 14" id="KW-0813">Transport</keyword>
<dbReference type="SUPFAM" id="SSF103506">
    <property type="entry name" value="Mitochondrial carrier"/>
    <property type="match status" value="1"/>
</dbReference>
<dbReference type="PROSITE" id="PS50920">
    <property type="entry name" value="SOLCAR"/>
    <property type="match status" value="1"/>
</dbReference>
<keyword evidence="4" id="KW-0410">Iron transport</keyword>
<feature type="repeat" description="Solcar" evidence="13">
    <location>
        <begin position="14"/>
        <end position="102"/>
    </location>
</feature>
<keyword evidence="7" id="KW-0496">Mitochondrion</keyword>
<dbReference type="Proteomes" id="UP001519460">
    <property type="component" value="Unassembled WGS sequence"/>
</dbReference>
<gene>
    <name evidence="15" type="ORF">BaRGS_00019186</name>
</gene>
<keyword evidence="4" id="KW-0408">Iron</keyword>
<dbReference type="GO" id="GO:0005381">
    <property type="term" value="F:iron ion transmembrane transporter activity"/>
    <property type="evidence" value="ECO:0007669"/>
    <property type="project" value="UniProtKB-ARBA"/>
</dbReference>